<keyword evidence="2 4" id="KW-0689">Ribosomal protein</keyword>
<organism evidence="5 6">
    <name type="scientific">Linnemannia schmuckeri</name>
    <dbReference type="NCBI Taxonomy" id="64567"/>
    <lineage>
        <taxon>Eukaryota</taxon>
        <taxon>Fungi</taxon>
        <taxon>Fungi incertae sedis</taxon>
        <taxon>Mucoromycota</taxon>
        <taxon>Mortierellomycotina</taxon>
        <taxon>Mortierellomycetes</taxon>
        <taxon>Mortierellales</taxon>
        <taxon>Mortierellaceae</taxon>
        <taxon>Linnemannia</taxon>
    </lineage>
</organism>
<evidence type="ECO:0000256" key="1">
    <source>
        <dbReference type="ARBA" id="ARBA00009124"/>
    </source>
</evidence>
<dbReference type="GO" id="GO:1990904">
    <property type="term" value="C:ribonucleoprotein complex"/>
    <property type="evidence" value="ECO:0007669"/>
    <property type="project" value="UniProtKB-KW"/>
</dbReference>
<dbReference type="AlphaFoldDB" id="A0A9P5RZJ8"/>
<proteinExistence type="inferred from homology"/>
<dbReference type="InterPro" id="IPR001141">
    <property type="entry name" value="Ribosomal_eL27"/>
</dbReference>
<dbReference type="Pfam" id="PF01777">
    <property type="entry name" value="Ribosomal_L27e"/>
    <property type="match status" value="1"/>
</dbReference>
<dbReference type="InterPro" id="IPR018262">
    <property type="entry name" value="Ribosomal_eL27_CS"/>
</dbReference>
<evidence type="ECO:0000256" key="4">
    <source>
        <dbReference type="RuleBase" id="RU000575"/>
    </source>
</evidence>
<evidence type="ECO:0000313" key="5">
    <source>
        <dbReference type="EMBL" id="KAF9149137.1"/>
    </source>
</evidence>
<accession>A0A9P5RZJ8</accession>
<dbReference type="InterPro" id="IPR008991">
    <property type="entry name" value="Translation_prot_SH3-like_sf"/>
</dbReference>
<dbReference type="InterPro" id="IPR041991">
    <property type="entry name" value="Ribosomal_eL27_KOW"/>
</dbReference>
<evidence type="ECO:0000313" key="6">
    <source>
        <dbReference type="Proteomes" id="UP000748756"/>
    </source>
</evidence>
<keyword evidence="6" id="KW-1185">Reference proteome</keyword>
<comment type="caution">
    <text evidence="5">The sequence shown here is derived from an EMBL/GenBank/DDBJ whole genome shotgun (WGS) entry which is preliminary data.</text>
</comment>
<dbReference type="GO" id="GO:0003735">
    <property type="term" value="F:structural constituent of ribosome"/>
    <property type="evidence" value="ECO:0007669"/>
    <property type="project" value="InterPro"/>
</dbReference>
<sequence>MPRFLKPSKVVVILNGRYAGKKAVIHLLSSRDHPLTIYNTREQPFDRLTAFEWLIRRYHAGTDGHKLQTEAAAKLSSTSFNEHDEPRHQYSTKRTKRQILNTVLSSHWKGFGSKERGYGHAIVAGVERYPLKITKNMGKKRVAKRSKVKPFIKIVNYNHMMPTRYGLELESLKSAVTLDSFKEPSQREEAKKAIKKLFEERYNSGKNKWFFTKLRF</sequence>
<evidence type="ECO:0000256" key="2">
    <source>
        <dbReference type="ARBA" id="ARBA00022980"/>
    </source>
</evidence>
<dbReference type="PROSITE" id="PS01107">
    <property type="entry name" value="RIBOSOMAL_L27E"/>
    <property type="match status" value="1"/>
</dbReference>
<dbReference type="CDD" id="cd06090">
    <property type="entry name" value="KOW_RPL27"/>
    <property type="match status" value="1"/>
</dbReference>
<dbReference type="Gene3D" id="2.30.30.770">
    <property type="match status" value="2"/>
</dbReference>
<evidence type="ECO:0000256" key="3">
    <source>
        <dbReference type="ARBA" id="ARBA00023274"/>
    </source>
</evidence>
<dbReference type="Proteomes" id="UP000748756">
    <property type="component" value="Unassembled WGS sequence"/>
</dbReference>
<keyword evidence="3 4" id="KW-0687">Ribonucleoprotein</keyword>
<comment type="similarity">
    <text evidence="1 4">Belongs to the eukaryotic ribosomal protein eL27 family.</text>
</comment>
<dbReference type="GO" id="GO:0005840">
    <property type="term" value="C:ribosome"/>
    <property type="evidence" value="ECO:0007669"/>
    <property type="project" value="UniProtKB-KW"/>
</dbReference>
<dbReference type="FunFam" id="2.30.30.770:FF:000001">
    <property type="entry name" value="60S ribosomal protein L27"/>
    <property type="match status" value="1"/>
</dbReference>
<name>A0A9P5RZJ8_9FUNG</name>
<dbReference type="EMBL" id="JAAAUQ010000568">
    <property type="protein sequence ID" value="KAF9149137.1"/>
    <property type="molecule type" value="Genomic_DNA"/>
</dbReference>
<dbReference type="PANTHER" id="PTHR10497">
    <property type="entry name" value="60S RIBOSOMAL PROTEIN L27"/>
    <property type="match status" value="1"/>
</dbReference>
<dbReference type="OrthoDB" id="2365484at2759"/>
<reference evidence="5" key="1">
    <citation type="journal article" date="2020" name="Fungal Divers.">
        <title>Resolving the Mortierellaceae phylogeny through synthesis of multi-gene phylogenetics and phylogenomics.</title>
        <authorList>
            <person name="Vandepol N."/>
            <person name="Liber J."/>
            <person name="Desiro A."/>
            <person name="Na H."/>
            <person name="Kennedy M."/>
            <person name="Barry K."/>
            <person name="Grigoriev I.V."/>
            <person name="Miller A.N."/>
            <person name="O'Donnell K."/>
            <person name="Stajich J.E."/>
            <person name="Bonito G."/>
        </authorList>
    </citation>
    <scope>NUCLEOTIDE SEQUENCE</scope>
    <source>
        <strain evidence="5">NRRL 6426</strain>
    </source>
</reference>
<dbReference type="SUPFAM" id="SSF50104">
    <property type="entry name" value="Translation proteins SH3-like domain"/>
    <property type="match status" value="1"/>
</dbReference>
<protein>
    <recommendedName>
        <fullName evidence="4">60S ribosomal protein L27</fullName>
    </recommendedName>
</protein>
<dbReference type="InterPro" id="IPR038655">
    <property type="entry name" value="Ribosomal_eL27_sf"/>
</dbReference>
<dbReference type="GO" id="GO:0006412">
    <property type="term" value="P:translation"/>
    <property type="evidence" value="ECO:0007669"/>
    <property type="project" value="InterPro"/>
</dbReference>
<gene>
    <name evidence="5" type="ORF">BG015_009069</name>
</gene>